<proteinExistence type="predicted"/>
<gene>
    <name evidence="1" type="ORF">BRM3_08915</name>
</gene>
<keyword evidence="2" id="KW-1185">Reference proteome</keyword>
<organism evidence="1 2">
    <name type="scientific">Brachybacterium huguangmaarense</name>
    <dbReference type="NCBI Taxonomy" id="1652028"/>
    <lineage>
        <taxon>Bacteria</taxon>
        <taxon>Bacillati</taxon>
        <taxon>Actinomycetota</taxon>
        <taxon>Actinomycetes</taxon>
        <taxon>Micrococcales</taxon>
        <taxon>Dermabacteraceae</taxon>
        <taxon>Brachybacterium</taxon>
    </lineage>
</organism>
<protein>
    <submittedName>
        <fullName evidence="1">Uncharacterized protein</fullName>
    </submittedName>
</protein>
<evidence type="ECO:0000313" key="2">
    <source>
        <dbReference type="Proteomes" id="UP001164305"/>
    </source>
</evidence>
<reference evidence="1" key="1">
    <citation type="submission" date="2022-10" db="EMBL/GenBank/DDBJ databases">
        <title>Whole-Genome Sequencing of Brachybacterium huguangmaarense BRM-3, Isolated from Betula schmidtii.</title>
        <authorList>
            <person name="Haam D."/>
        </authorList>
    </citation>
    <scope>NUCLEOTIDE SEQUENCE</scope>
    <source>
        <strain evidence="1">BRM-3</strain>
    </source>
</reference>
<accession>A0ABY6FY52</accession>
<sequence length="135" mass="14773">MKVIGVWPNTSRLLVKYLTDRTGLDVFSRRPADGWGPHVPCIFVDRLPGPPSDGFSKTYSFDIEAMAGTVADLGSLVQDLEVFMFTLPSESDTTAYVDDVQCTAEFAEFPLGDVAIERAVATFDITVRPQPAPTK</sequence>
<dbReference type="EMBL" id="CP107020">
    <property type="protein sequence ID" value="UYG15765.1"/>
    <property type="molecule type" value="Genomic_DNA"/>
</dbReference>
<name>A0ABY6FY52_9MICO</name>
<dbReference type="RefSeq" id="WP_263592979.1">
    <property type="nucleotide sequence ID" value="NZ_CP107020.1"/>
</dbReference>
<dbReference type="Proteomes" id="UP001164305">
    <property type="component" value="Chromosome"/>
</dbReference>
<evidence type="ECO:0000313" key="1">
    <source>
        <dbReference type="EMBL" id="UYG15765.1"/>
    </source>
</evidence>